<comment type="similarity">
    <text evidence="4">Belongs to the SIMIBI class G3E GTPase family. ZNG1 subfamily.</text>
</comment>
<keyword evidence="1" id="KW-0547">Nucleotide-binding</keyword>
<dbReference type="Pfam" id="PF07683">
    <property type="entry name" value="CobW_C"/>
    <property type="match status" value="1"/>
</dbReference>
<protein>
    <submittedName>
        <fullName evidence="8">GTP-binding protein</fullName>
    </submittedName>
</protein>
<reference evidence="8 9" key="1">
    <citation type="submission" date="2020-01" db="EMBL/GenBank/DDBJ databases">
        <title>Genomes of bacteria type strains.</title>
        <authorList>
            <person name="Chen J."/>
            <person name="Zhu S."/>
            <person name="Yang J."/>
        </authorList>
    </citation>
    <scope>NUCLEOTIDE SEQUENCE [LARGE SCALE GENOMIC DNA]</scope>
    <source>
        <strain evidence="8 9">DSM 16655</strain>
    </source>
</reference>
<accession>A0ABT1CVH5</accession>
<dbReference type="InterPro" id="IPR051316">
    <property type="entry name" value="Zinc-reg_GTPase_activator"/>
</dbReference>
<evidence type="ECO:0000256" key="2">
    <source>
        <dbReference type="ARBA" id="ARBA00022801"/>
    </source>
</evidence>
<evidence type="ECO:0000313" key="9">
    <source>
        <dbReference type="Proteomes" id="UP001320715"/>
    </source>
</evidence>
<evidence type="ECO:0000256" key="6">
    <source>
        <dbReference type="ARBA" id="ARBA00049117"/>
    </source>
</evidence>
<sequence>MALPERIPVFFLSGFLGSGKSTLLNQVLADPSFEDTAVIINEFGDVAIDHLLVRQGETTISQTSTGCLCCSGTTDIRATLFDLHCAASAGLAPAFSRVIVEMSGLGDPAPLVNALMAKDNDTQTMRDRTVDSEFYLAGFVTLYDIILGELSIERHFEAMKQIAFADRIVLTKTDLAKDPATLSDIAALPQDLRVFNATAAIVDRAEADPASLFAPRPYSVIERGEEVSGWLALEAVLAAETRHVHASNERQRPARHGSGIRSFSIIHDTPMDEARLSRFLSLLQQSAGQHLLRVKGIVGLEDEPECPRIIHGVQHCMSDPVRLEAWPDGDRRTRMVFITSGIDPEPVRDLFSAVIAGTPSPFGRLLSPISATLAALSSRLSSYLTTLSRRSS</sequence>
<dbReference type="SUPFAM" id="SSF90002">
    <property type="entry name" value="Hypothetical protein YjiA, C-terminal domain"/>
    <property type="match status" value="1"/>
</dbReference>
<name>A0ABT1CVH5_9HYPH</name>
<keyword evidence="9" id="KW-1185">Reference proteome</keyword>
<evidence type="ECO:0000256" key="1">
    <source>
        <dbReference type="ARBA" id="ARBA00022741"/>
    </source>
</evidence>
<comment type="caution">
    <text evidence="8">The sequence shown here is derived from an EMBL/GenBank/DDBJ whole genome shotgun (WGS) entry which is preliminary data.</text>
</comment>
<dbReference type="CDD" id="cd03112">
    <property type="entry name" value="CobW-like"/>
    <property type="match status" value="1"/>
</dbReference>
<evidence type="ECO:0000256" key="3">
    <source>
        <dbReference type="ARBA" id="ARBA00023186"/>
    </source>
</evidence>
<gene>
    <name evidence="8" type="ORF">GTW23_18685</name>
</gene>
<keyword evidence="2" id="KW-0378">Hydrolase</keyword>
<comment type="function">
    <text evidence="5">Zinc chaperone that directly transfers zinc cofactor to target proteins, thereby activating them. Zinc is transferred from the CXCC motif in the GTPase domain to the zinc binding site in target proteins in a process requiring GTP hydrolysis.</text>
</comment>
<dbReference type="EMBL" id="JAAAML010000003">
    <property type="protein sequence ID" value="MCO6410214.1"/>
    <property type="molecule type" value="Genomic_DNA"/>
</dbReference>
<evidence type="ECO:0000256" key="4">
    <source>
        <dbReference type="ARBA" id="ARBA00034320"/>
    </source>
</evidence>
<dbReference type="InterPro" id="IPR011629">
    <property type="entry name" value="CobW-like_C"/>
</dbReference>
<comment type="catalytic activity">
    <reaction evidence="6">
        <text>GTP + H2O = GDP + phosphate + H(+)</text>
        <dbReference type="Rhea" id="RHEA:19669"/>
        <dbReference type="ChEBI" id="CHEBI:15377"/>
        <dbReference type="ChEBI" id="CHEBI:15378"/>
        <dbReference type="ChEBI" id="CHEBI:37565"/>
        <dbReference type="ChEBI" id="CHEBI:43474"/>
        <dbReference type="ChEBI" id="CHEBI:58189"/>
    </reaction>
    <physiologicalReaction direction="left-to-right" evidence="6">
        <dbReference type="Rhea" id="RHEA:19670"/>
    </physiologicalReaction>
</comment>
<dbReference type="SUPFAM" id="SSF52540">
    <property type="entry name" value="P-loop containing nucleoside triphosphate hydrolases"/>
    <property type="match status" value="1"/>
</dbReference>
<dbReference type="InterPro" id="IPR003495">
    <property type="entry name" value="CobW/HypB/UreG_nucleotide-bd"/>
</dbReference>
<dbReference type="Proteomes" id="UP001320715">
    <property type="component" value="Unassembled WGS sequence"/>
</dbReference>
<dbReference type="SMART" id="SM00833">
    <property type="entry name" value="CobW_C"/>
    <property type="match status" value="1"/>
</dbReference>
<feature type="domain" description="CobW C-terminal" evidence="7">
    <location>
        <begin position="260"/>
        <end position="355"/>
    </location>
</feature>
<evidence type="ECO:0000256" key="5">
    <source>
        <dbReference type="ARBA" id="ARBA00045658"/>
    </source>
</evidence>
<dbReference type="RefSeq" id="WP_252916890.1">
    <property type="nucleotide sequence ID" value="NZ_JAAAML010000003.1"/>
</dbReference>
<organism evidence="8 9">
    <name type="scientific">Hoeflea alexandrii</name>
    <dbReference type="NCBI Taxonomy" id="288436"/>
    <lineage>
        <taxon>Bacteria</taxon>
        <taxon>Pseudomonadati</taxon>
        <taxon>Pseudomonadota</taxon>
        <taxon>Alphaproteobacteria</taxon>
        <taxon>Hyphomicrobiales</taxon>
        <taxon>Rhizobiaceae</taxon>
        <taxon>Hoeflea</taxon>
    </lineage>
</organism>
<dbReference type="InterPro" id="IPR036627">
    <property type="entry name" value="CobW-likC_sf"/>
</dbReference>
<dbReference type="PANTHER" id="PTHR13748:SF62">
    <property type="entry name" value="COBW DOMAIN-CONTAINING PROTEIN"/>
    <property type="match status" value="1"/>
</dbReference>
<evidence type="ECO:0000259" key="7">
    <source>
        <dbReference type="SMART" id="SM00833"/>
    </source>
</evidence>
<dbReference type="Gene3D" id="3.40.50.300">
    <property type="entry name" value="P-loop containing nucleotide triphosphate hydrolases"/>
    <property type="match status" value="1"/>
</dbReference>
<evidence type="ECO:0000313" key="8">
    <source>
        <dbReference type="EMBL" id="MCO6410214.1"/>
    </source>
</evidence>
<dbReference type="Gene3D" id="3.30.1220.10">
    <property type="entry name" value="CobW-like, C-terminal domain"/>
    <property type="match status" value="1"/>
</dbReference>
<dbReference type="InterPro" id="IPR027417">
    <property type="entry name" value="P-loop_NTPase"/>
</dbReference>
<proteinExistence type="inferred from homology"/>
<dbReference type="PANTHER" id="PTHR13748">
    <property type="entry name" value="COBW-RELATED"/>
    <property type="match status" value="1"/>
</dbReference>
<keyword evidence="3" id="KW-0143">Chaperone</keyword>
<dbReference type="Pfam" id="PF02492">
    <property type="entry name" value="cobW"/>
    <property type="match status" value="1"/>
</dbReference>